<dbReference type="OrthoDB" id="8910951at2"/>
<dbReference type="Proteomes" id="UP000288587">
    <property type="component" value="Unassembled WGS sequence"/>
</dbReference>
<keyword evidence="3" id="KW-1185">Reference proteome</keyword>
<keyword evidence="1" id="KW-0812">Transmembrane</keyword>
<keyword evidence="1" id="KW-0472">Membrane</keyword>
<proteinExistence type="predicted"/>
<dbReference type="RefSeq" id="WP_127681917.1">
    <property type="nucleotide sequence ID" value="NZ_SACM01000001.1"/>
</dbReference>
<organism evidence="2 3">
    <name type="scientific">Inhella crocodyli</name>
    <dbReference type="NCBI Taxonomy" id="2499851"/>
    <lineage>
        <taxon>Bacteria</taxon>
        <taxon>Pseudomonadati</taxon>
        <taxon>Pseudomonadota</taxon>
        <taxon>Betaproteobacteria</taxon>
        <taxon>Burkholderiales</taxon>
        <taxon>Sphaerotilaceae</taxon>
        <taxon>Inhella</taxon>
    </lineage>
</organism>
<gene>
    <name evidence="2" type="ORF">EOD73_06375</name>
</gene>
<evidence type="ECO:0000256" key="1">
    <source>
        <dbReference type="SAM" id="Phobius"/>
    </source>
</evidence>
<keyword evidence="1" id="KW-1133">Transmembrane helix</keyword>
<reference evidence="2 3" key="1">
    <citation type="submission" date="2019-01" db="EMBL/GenBank/DDBJ databases">
        <authorList>
            <person name="Chen W.-M."/>
        </authorList>
    </citation>
    <scope>NUCLEOTIDE SEQUENCE [LARGE SCALE GENOMIC DNA]</scope>
    <source>
        <strain evidence="2 3">CCP-18</strain>
    </source>
</reference>
<name>A0A437LT47_9BURK</name>
<dbReference type="InterPro" id="IPR012902">
    <property type="entry name" value="N_methyl_site"/>
</dbReference>
<protein>
    <submittedName>
        <fullName evidence="2">Type II secretion system protein</fullName>
    </submittedName>
</protein>
<dbReference type="Pfam" id="PF07963">
    <property type="entry name" value="N_methyl"/>
    <property type="match status" value="1"/>
</dbReference>
<dbReference type="EMBL" id="SACM01000001">
    <property type="protein sequence ID" value="RVT88589.1"/>
    <property type="molecule type" value="Genomic_DNA"/>
</dbReference>
<dbReference type="AlphaFoldDB" id="A0A437LT47"/>
<feature type="transmembrane region" description="Helical" evidence="1">
    <location>
        <begin position="12"/>
        <end position="36"/>
    </location>
</feature>
<evidence type="ECO:0000313" key="3">
    <source>
        <dbReference type="Proteomes" id="UP000288587"/>
    </source>
</evidence>
<comment type="caution">
    <text evidence="2">The sequence shown here is derived from an EMBL/GenBank/DDBJ whole genome shotgun (WGS) entry which is preliminary data.</text>
</comment>
<accession>A0A437LT47</accession>
<sequence length="146" mass="16428">MSRGRQGLQQRGFGLLEAVVAMALLGTAGLMLFAWIQSSYDTANRLRATQDRAQARLEAQAWLMHLNPAKEPEGEVQLGRWTLQWRSSLVEPMRLENDYGGALSPRWALGLYEVRLEAKTAGDAVQWRQRIVGWQPLRGWAPANPS</sequence>
<evidence type="ECO:0000313" key="2">
    <source>
        <dbReference type="EMBL" id="RVT88589.1"/>
    </source>
</evidence>